<protein>
    <submittedName>
        <fullName evidence="1">Esterase</fullName>
    </submittedName>
</protein>
<sequence length="609" mass="64012">MGAASLAGCSSVPALPMAGGSDGTTSPTGGSAHGDGAAVTIDEAAWRYDRDNDIYYQIGVRYCANPAASEYESMAIYVPGAYFVGTSNGNGTYTCHVDESATVGAYAASAAPVVIPVNTAGYSAQRAPASYEPDGLAEYLEAGLVYVYAGCRGRNNGTNPDGTAFAGGAPWGVTDLKAAVRCLRYNAGSIPGGAKRVFTFGHSGGGAQSSLMGATGDSALYTPYLQAIGAVLTDDSGTSISDAITGSMCWCPITALDIANEAYEWMMGQFCASGTRAGGTWTALFSHDLARKFAGYINDLGITDVDGNTLTLQEGGEGIYTSGSYYDQVKSAIETSLNNFLQDTRFPYTPDSRSMADGGFAGGGGTGERTAGTDGVDCAVMHVASAATEDDSPSDGNEPVTYDTAEDYIASLNSDTEWIAYDPSSNTATITSVGEFVRHLKRTSKDVGAFDALDRNRAENFLFGNSHADALHFDPIMSGLLESERDKYASCDDYQSDYVSAYAGDMDNTDGLGTKSSVRQDMYNPMYFVAEGLDGYGSSTPAPHWRIRTGIQQGDTSLTTELNLALALRANPAVKDVDFATVWEQAHTTAERTGSSTENFISWVRDCCS</sequence>
<proteinExistence type="predicted"/>
<comment type="caution">
    <text evidence="1">The sequence shown here is derived from an EMBL/GenBank/DDBJ whole genome shotgun (WGS) entry which is preliminary data.</text>
</comment>
<accession>A0A6N7XLB2</accession>
<organism evidence="1 2">
    <name type="scientific">Olsenella porci</name>
    <dbReference type="NCBI Taxonomy" id="2652279"/>
    <lineage>
        <taxon>Bacteria</taxon>
        <taxon>Bacillati</taxon>
        <taxon>Actinomycetota</taxon>
        <taxon>Coriobacteriia</taxon>
        <taxon>Coriobacteriales</taxon>
        <taxon>Atopobiaceae</taxon>
        <taxon>Olsenella</taxon>
    </lineage>
</organism>
<gene>
    <name evidence="1" type="ORF">FYJ68_02680</name>
</gene>
<reference evidence="1 2" key="1">
    <citation type="submission" date="2019-08" db="EMBL/GenBank/DDBJ databases">
        <title>In-depth cultivation of the pig gut microbiome towards novel bacterial diversity and tailored functional studies.</title>
        <authorList>
            <person name="Wylensek D."/>
            <person name="Hitch T.C.A."/>
            <person name="Clavel T."/>
        </authorList>
    </citation>
    <scope>NUCLEOTIDE SEQUENCE [LARGE SCALE GENOMIC DNA]</scope>
    <source>
        <strain evidence="1 2">CA-Schmier-601-WT-1</strain>
    </source>
</reference>
<dbReference type="AlphaFoldDB" id="A0A6N7XLB2"/>
<dbReference type="SUPFAM" id="SSF53474">
    <property type="entry name" value="alpha/beta-Hydrolases"/>
    <property type="match status" value="1"/>
</dbReference>
<dbReference type="Proteomes" id="UP000469325">
    <property type="component" value="Unassembled WGS sequence"/>
</dbReference>
<keyword evidence="2" id="KW-1185">Reference proteome</keyword>
<dbReference type="NCBIfam" id="NF041555">
    <property type="entry name" value="tannase_A"/>
    <property type="match status" value="1"/>
</dbReference>
<dbReference type="InterPro" id="IPR048121">
    <property type="entry name" value="Tannase_A"/>
</dbReference>
<name>A0A6N7XLB2_9ACTN</name>
<dbReference type="EMBL" id="VUNC01000001">
    <property type="protein sequence ID" value="MST72018.1"/>
    <property type="molecule type" value="Genomic_DNA"/>
</dbReference>
<dbReference type="Gene3D" id="3.40.50.1820">
    <property type="entry name" value="alpha/beta hydrolase"/>
    <property type="match status" value="1"/>
</dbReference>
<evidence type="ECO:0000313" key="1">
    <source>
        <dbReference type="EMBL" id="MST72018.1"/>
    </source>
</evidence>
<evidence type="ECO:0000313" key="2">
    <source>
        <dbReference type="Proteomes" id="UP000469325"/>
    </source>
</evidence>
<dbReference type="InterPro" id="IPR029058">
    <property type="entry name" value="AB_hydrolase_fold"/>
</dbReference>